<organism evidence="2 3">
    <name type="scientific">Segatella copri</name>
    <dbReference type="NCBI Taxonomy" id="165179"/>
    <lineage>
        <taxon>Bacteria</taxon>
        <taxon>Pseudomonadati</taxon>
        <taxon>Bacteroidota</taxon>
        <taxon>Bacteroidia</taxon>
        <taxon>Bacteroidales</taxon>
        <taxon>Prevotellaceae</taxon>
        <taxon>Segatella</taxon>
    </lineage>
</organism>
<dbReference type="AlphaFoldDB" id="A0AA90UXA8"/>
<evidence type="ECO:0000256" key="1">
    <source>
        <dbReference type="SAM" id="MobiDB-lite"/>
    </source>
</evidence>
<sequence>MKISQKSLLTDDIAKADNDRDALYAGYKKAVEAFLAMPIADMAQAAKILAQHIKDYKINTADQLDKETGLLVNFITDLEDKYSAQVTKLGLSAFVTNMREANERVRTLTLQRTNEKMGVTVGALKAARTASDDAYRALVKMVNALALVYGEKDYTAFIDYANTEITHYKREVLNQKASAPSTSGSSAVDSGSSSTPSGGGSSSGTGSSSSGGSTSGGSSSSGGDNGVIELE</sequence>
<reference evidence="3" key="1">
    <citation type="submission" date="2019-09" db="EMBL/GenBank/DDBJ databases">
        <title>Distinct polysaccharide growth profiles of human intestinal Prevotella copri isolates.</title>
        <authorList>
            <person name="Fehlner-Peach H."/>
            <person name="Magnabosco C."/>
            <person name="Raghavan V."/>
            <person name="Scher J.U."/>
            <person name="Tett A."/>
            <person name="Cox L.M."/>
            <person name="Gottsegen C."/>
            <person name="Watters A."/>
            <person name="Wiltshire- Gordon J.D."/>
            <person name="Segata N."/>
            <person name="Bonneau R."/>
            <person name="Littman D.R."/>
        </authorList>
    </citation>
    <scope>NUCLEOTIDE SEQUENCE [LARGE SCALE GENOMIC DNA]</scope>
    <source>
        <strain evidence="3">iAA108</strain>
    </source>
</reference>
<dbReference type="RefSeq" id="WP_153118479.1">
    <property type="nucleotide sequence ID" value="NZ_VZCC01000020.1"/>
</dbReference>
<feature type="region of interest" description="Disordered" evidence="1">
    <location>
        <begin position="176"/>
        <end position="231"/>
    </location>
</feature>
<dbReference type="EMBL" id="VZCC01000020">
    <property type="protein sequence ID" value="MQN83239.1"/>
    <property type="molecule type" value="Genomic_DNA"/>
</dbReference>
<name>A0AA90UXA8_9BACT</name>
<proteinExistence type="predicted"/>
<feature type="compositionally biased region" description="Gly residues" evidence="1">
    <location>
        <begin position="213"/>
        <end position="225"/>
    </location>
</feature>
<comment type="caution">
    <text evidence="2">The sequence shown here is derived from an EMBL/GenBank/DDBJ whole genome shotgun (WGS) entry which is preliminary data.</text>
</comment>
<accession>A0AA90UXA8</accession>
<dbReference type="Proteomes" id="UP000421408">
    <property type="component" value="Unassembled WGS sequence"/>
</dbReference>
<dbReference type="InterPro" id="IPR046228">
    <property type="entry name" value="DUF6261"/>
</dbReference>
<gene>
    <name evidence="2" type="ORF">F7D74_04400</name>
</gene>
<feature type="compositionally biased region" description="Low complexity" evidence="1">
    <location>
        <begin position="178"/>
        <end position="196"/>
    </location>
</feature>
<evidence type="ECO:0000313" key="2">
    <source>
        <dbReference type="EMBL" id="MQN83239.1"/>
    </source>
</evidence>
<evidence type="ECO:0000313" key="3">
    <source>
        <dbReference type="Proteomes" id="UP000421408"/>
    </source>
</evidence>
<dbReference type="Pfam" id="PF19775">
    <property type="entry name" value="DUF6261"/>
    <property type="match status" value="1"/>
</dbReference>
<protein>
    <submittedName>
        <fullName evidence="2">Uncharacterized protein</fullName>
    </submittedName>
</protein>